<protein>
    <recommendedName>
        <fullName evidence="3">DUF6377 domain-containing protein</fullName>
    </recommendedName>
</protein>
<organism evidence="4 5">
    <name type="scientific">Leyella stercorea DSM 18206</name>
    <dbReference type="NCBI Taxonomy" id="1002367"/>
    <lineage>
        <taxon>Bacteria</taxon>
        <taxon>Pseudomonadati</taxon>
        <taxon>Bacteroidota</taxon>
        <taxon>Bacteroidia</taxon>
        <taxon>Bacteroidales</taxon>
        <taxon>Prevotellaceae</taxon>
        <taxon>Leyella</taxon>
    </lineage>
</organism>
<dbReference type="eggNOG" id="COG2197">
    <property type="taxonomic scope" value="Bacteria"/>
</dbReference>
<dbReference type="EMBL" id="AFZZ01000213">
    <property type="protein sequence ID" value="EHJ37153.1"/>
    <property type="molecule type" value="Genomic_DNA"/>
</dbReference>
<keyword evidence="1" id="KW-0472">Membrane</keyword>
<keyword evidence="1" id="KW-0812">Transmembrane</keyword>
<dbReference type="GeneID" id="78337943"/>
<gene>
    <name evidence="4" type="ORF">HMPREF0673_02487</name>
</gene>
<keyword evidence="1" id="KW-1133">Transmembrane helix</keyword>
<dbReference type="PATRIC" id="fig|1002367.3.peg.2012"/>
<evidence type="ECO:0000313" key="5">
    <source>
        <dbReference type="Proteomes" id="UP000004407"/>
    </source>
</evidence>
<dbReference type="Pfam" id="PF19904">
    <property type="entry name" value="DUF6377"/>
    <property type="match status" value="1"/>
</dbReference>
<feature type="domain" description="DUF6377" evidence="3">
    <location>
        <begin position="307"/>
        <end position="550"/>
    </location>
</feature>
<feature type="signal peptide" evidence="2">
    <location>
        <begin position="1"/>
        <end position="37"/>
    </location>
</feature>
<dbReference type="InterPro" id="IPR045957">
    <property type="entry name" value="DUF6377"/>
</dbReference>
<reference evidence="4 5" key="1">
    <citation type="submission" date="2011-08" db="EMBL/GenBank/DDBJ databases">
        <authorList>
            <person name="Weinstock G."/>
            <person name="Sodergren E."/>
            <person name="Clifton S."/>
            <person name="Fulton L."/>
            <person name="Fulton B."/>
            <person name="Courtney L."/>
            <person name="Fronick C."/>
            <person name="Harrison M."/>
            <person name="Strong C."/>
            <person name="Farmer C."/>
            <person name="Delahaunty K."/>
            <person name="Markovic C."/>
            <person name="Hall O."/>
            <person name="Minx P."/>
            <person name="Tomlinson C."/>
            <person name="Mitreva M."/>
            <person name="Hou S."/>
            <person name="Chen J."/>
            <person name="Wollam A."/>
            <person name="Pepin K.H."/>
            <person name="Johnson M."/>
            <person name="Bhonagiri V."/>
            <person name="Zhang X."/>
            <person name="Suruliraj S."/>
            <person name="Warren W."/>
            <person name="Chinwalla A."/>
            <person name="Mardis E.R."/>
            <person name="Wilson R.K."/>
        </authorList>
    </citation>
    <scope>NUCLEOTIDE SEQUENCE [LARGE SCALE GENOMIC DNA]</scope>
    <source>
        <strain evidence="4 5">DSM 18206</strain>
    </source>
</reference>
<proteinExistence type="predicted"/>
<dbReference type="Proteomes" id="UP000004407">
    <property type="component" value="Unassembled WGS sequence"/>
</dbReference>
<evidence type="ECO:0000313" key="4">
    <source>
        <dbReference type="EMBL" id="EHJ37153.1"/>
    </source>
</evidence>
<feature type="chain" id="PRO_5003485546" description="DUF6377 domain-containing protein" evidence="2">
    <location>
        <begin position="38"/>
        <end position="584"/>
    </location>
</feature>
<dbReference type="HOGENOM" id="CLU_037195_0_0_10"/>
<dbReference type="RefSeq" id="WP_007902229.1">
    <property type="nucleotide sequence ID" value="NZ_JH379457.1"/>
</dbReference>
<sequence>MQYCKSIVSAILDRALRRTSSFLVFILLLTIATPAMAAAPDTISTLTKMPIVKMKAAFNKRGADVCRKMSSEVRPYIDAICSVLDSTAIYDAQAKARIDKLESRMAQASSPQQKYELWTMLFDEYARLSLKPALDAAQQCEAAALQTGNYSLVAQAILYKVEIYTNCGFFREASEALATIDEERCTQPVRINYLVAAFNLEFENGFYFPRRMSTPNVYYQRMQAYYLQACKMLPKDSWILDDMNVKLNFHLSRYAEAVKWSKRLLKKLSPTSDYYPNALGNLGYNYMGMCEYALAAKYISLSGIEEIRRGSKGYAAARKIAEVAYITGDVTRSYMLINVAMHNAEVFHSRYRYSEIAVSYPKIDSDMYAFVQKQRMRLLVGFGALAVVVMLLCGAILKVVRQSRKLHRQKSLIEHQVESLSDKSRQIEDINARLLEAGHIKEAVLGQLIVASANHQSAIEKLRKEVLRRLTIKDYDGLRAVFDQQRGEAFDTLYSLDNMLLMLYPDFPEKFNSLLHEENRVTPRSDERFTTEMRIFALIRLGITKNDDLARSLNYSVNTIKSYKTRVLNASLYEKDEFYKRLMA</sequence>
<accession>G6B0R9</accession>
<name>G6B0R9_9BACT</name>
<feature type="transmembrane region" description="Helical" evidence="1">
    <location>
        <begin position="378"/>
        <end position="400"/>
    </location>
</feature>
<keyword evidence="2" id="KW-0732">Signal</keyword>
<evidence type="ECO:0000256" key="2">
    <source>
        <dbReference type="SAM" id="SignalP"/>
    </source>
</evidence>
<evidence type="ECO:0000256" key="1">
    <source>
        <dbReference type="SAM" id="Phobius"/>
    </source>
</evidence>
<evidence type="ECO:0000259" key="3">
    <source>
        <dbReference type="Pfam" id="PF19904"/>
    </source>
</evidence>
<dbReference type="AlphaFoldDB" id="G6B0R9"/>
<comment type="caution">
    <text evidence="4">The sequence shown here is derived from an EMBL/GenBank/DDBJ whole genome shotgun (WGS) entry which is preliminary data.</text>
</comment>